<protein>
    <recommendedName>
        <fullName evidence="4">Tryptophan 2-monooxygenase</fullName>
        <ecNumber evidence="3">1.13.12.3</ecNumber>
    </recommendedName>
</protein>
<dbReference type="GO" id="GO:0050361">
    <property type="term" value="F:tryptophan 2-monooxygenase activity"/>
    <property type="evidence" value="ECO:0007669"/>
    <property type="project" value="UniProtKB-EC"/>
</dbReference>
<proteinExistence type="inferred from homology"/>
<comment type="similarity">
    <text evidence="2">Belongs to the tryptophan 2-monooxygenase family.</text>
</comment>
<keyword evidence="5" id="KW-0073">Auxin biosynthesis</keyword>
<dbReference type="Pfam" id="PF01593">
    <property type="entry name" value="Amino_oxidase"/>
    <property type="match status" value="1"/>
</dbReference>
<dbReference type="Gene3D" id="3.90.660.10">
    <property type="match status" value="1"/>
</dbReference>
<feature type="domain" description="Amine oxidase" evidence="7">
    <location>
        <begin position="3"/>
        <end position="192"/>
    </location>
</feature>
<evidence type="ECO:0000259" key="7">
    <source>
        <dbReference type="Pfam" id="PF01593"/>
    </source>
</evidence>
<evidence type="ECO:0000256" key="3">
    <source>
        <dbReference type="ARBA" id="ARBA00012535"/>
    </source>
</evidence>
<organism evidence="8 9">
    <name type="scientific">Sphingomonas oleivorans</name>
    <dbReference type="NCBI Taxonomy" id="1735121"/>
    <lineage>
        <taxon>Bacteria</taxon>
        <taxon>Pseudomonadati</taxon>
        <taxon>Pseudomonadota</taxon>
        <taxon>Alphaproteobacteria</taxon>
        <taxon>Sphingomonadales</taxon>
        <taxon>Sphingomonadaceae</taxon>
        <taxon>Sphingomonas</taxon>
    </lineage>
</organism>
<evidence type="ECO:0000256" key="1">
    <source>
        <dbReference type="ARBA" id="ARBA00004814"/>
    </source>
</evidence>
<name>A0A2T5FTW9_9SPHN</name>
<evidence type="ECO:0000256" key="5">
    <source>
        <dbReference type="ARBA" id="ARBA00023070"/>
    </source>
</evidence>
<dbReference type="AlphaFoldDB" id="A0A2T5FTW9"/>
<evidence type="ECO:0000313" key="8">
    <source>
        <dbReference type="EMBL" id="PTQ07736.1"/>
    </source>
</evidence>
<dbReference type="PANTHER" id="PTHR10742">
    <property type="entry name" value="FLAVIN MONOAMINE OXIDASE"/>
    <property type="match status" value="1"/>
</dbReference>
<dbReference type="SUPFAM" id="SSF54373">
    <property type="entry name" value="FAD-linked reductases, C-terminal domain"/>
    <property type="match status" value="1"/>
</dbReference>
<dbReference type="Proteomes" id="UP000244162">
    <property type="component" value="Unassembled WGS sequence"/>
</dbReference>
<dbReference type="InterPro" id="IPR050281">
    <property type="entry name" value="Flavin_monoamine_oxidase"/>
</dbReference>
<evidence type="ECO:0000256" key="2">
    <source>
        <dbReference type="ARBA" id="ARBA00005833"/>
    </source>
</evidence>
<accession>A0A2T5FTW9</accession>
<gene>
    <name evidence="8" type="ORF">CLG96_16380</name>
</gene>
<evidence type="ECO:0000256" key="4">
    <source>
        <dbReference type="ARBA" id="ARBA00017871"/>
    </source>
</evidence>
<dbReference type="Gene3D" id="1.10.10.1620">
    <property type="match status" value="1"/>
</dbReference>
<evidence type="ECO:0000256" key="6">
    <source>
        <dbReference type="ARBA" id="ARBA00047321"/>
    </source>
</evidence>
<comment type="caution">
    <text evidence="8">The sequence shown here is derived from an EMBL/GenBank/DDBJ whole genome shotgun (WGS) entry which is preliminary data.</text>
</comment>
<dbReference type="EMBL" id="NWBU01000017">
    <property type="protein sequence ID" value="PTQ07736.1"/>
    <property type="molecule type" value="Genomic_DNA"/>
</dbReference>
<reference evidence="8 9" key="1">
    <citation type="submission" date="2017-09" db="EMBL/GenBank/DDBJ databases">
        <title>Sphingomonas panjinensis sp.nov., isolated from oil-contaminated soil.</title>
        <authorList>
            <person name="Wang L."/>
            <person name="Chen L."/>
        </authorList>
    </citation>
    <scope>NUCLEOTIDE SEQUENCE [LARGE SCALE GENOMIC DNA]</scope>
    <source>
        <strain evidence="8 9">FW-11</strain>
    </source>
</reference>
<dbReference type="EC" id="1.13.12.3" evidence="3"/>
<dbReference type="InterPro" id="IPR002937">
    <property type="entry name" value="Amino_oxidase"/>
</dbReference>
<dbReference type="GO" id="GO:0009851">
    <property type="term" value="P:auxin biosynthetic process"/>
    <property type="evidence" value="ECO:0007669"/>
    <property type="project" value="UniProtKB-KW"/>
</dbReference>
<comment type="catalytic activity">
    <reaction evidence="6">
        <text>L-tryptophan + O2 = indole-3-acetamide + CO2 + H2O</text>
        <dbReference type="Rhea" id="RHEA:16165"/>
        <dbReference type="ChEBI" id="CHEBI:15377"/>
        <dbReference type="ChEBI" id="CHEBI:15379"/>
        <dbReference type="ChEBI" id="CHEBI:16031"/>
        <dbReference type="ChEBI" id="CHEBI:16526"/>
        <dbReference type="ChEBI" id="CHEBI:57912"/>
        <dbReference type="EC" id="1.13.12.3"/>
    </reaction>
</comment>
<evidence type="ECO:0000313" key="9">
    <source>
        <dbReference type="Proteomes" id="UP000244162"/>
    </source>
</evidence>
<dbReference type="InterPro" id="IPR036188">
    <property type="entry name" value="FAD/NAD-bd_sf"/>
</dbReference>
<comment type="pathway">
    <text evidence="1">Plant hormone metabolism; auxin biosynthesis.</text>
</comment>
<dbReference type="SUPFAM" id="SSF51905">
    <property type="entry name" value="FAD/NAD(P)-binding domain"/>
    <property type="match status" value="1"/>
</dbReference>
<dbReference type="PANTHER" id="PTHR10742:SF410">
    <property type="entry name" value="LYSINE-SPECIFIC HISTONE DEMETHYLASE 2"/>
    <property type="match status" value="1"/>
</dbReference>
<sequence length="203" mass="22510">MREVKADWCVCTIPASILSQLDVQVSDTMKAAIRAVGYSTQVKIGLEFKRRFWEEDDHIYGGHSFTSQTIGLVSYPNNNMFGKGPAVLLGAFASDAAGLQLSGMTPEQRIETALAQGEVFHPQYRKEFMNGVAVAWSRVPWMMGCTSRWTDENRAQHYQNLVAMDGRLVLAGEHASYYGGWMEGSLLSSLDAITRLHKAAQEA</sequence>
<keyword evidence="9" id="KW-1185">Reference proteome</keyword>